<evidence type="ECO:0000313" key="2">
    <source>
        <dbReference type="Proteomes" id="UP000662783"/>
    </source>
</evidence>
<dbReference type="KEGG" id="fuv:JR347_07815"/>
<protein>
    <submittedName>
        <fullName evidence="1">Uncharacterized protein</fullName>
    </submittedName>
</protein>
<proteinExistence type="predicted"/>
<accession>A0A975A271</accession>
<dbReference type="Proteomes" id="UP000662783">
    <property type="component" value="Chromosome"/>
</dbReference>
<gene>
    <name evidence="1" type="ORF">JR347_07815</name>
</gene>
<reference evidence="1" key="1">
    <citation type="submission" date="2021-02" db="EMBL/GenBank/DDBJ databases">
        <title>Fulvivirga sp. S481 isolated from sea water.</title>
        <authorList>
            <person name="Bae S.S."/>
            <person name="Baek K."/>
        </authorList>
    </citation>
    <scope>NUCLEOTIDE SEQUENCE</scope>
    <source>
        <strain evidence="1">S481</strain>
    </source>
</reference>
<dbReference type="AlphaFoldDB" id="A0A975A271"/>
<dbReference type="RefSeq" id="WP_205723494.1">
    <property type="nucleotide sequence ID" value="NZ_CP070608.1"/>
</dbReference>
<organism evidence="1 2">
    <name type="scientific">Fulvivirga lutea</name>
    <dbReference type="NCBI Taxonomy" id="2810512"/>
    <lineage>
        <taxon>Bacteria</taxon>
        <taxon>Pseudomonadati</taxon>
        <taxon>Bacteroidota</taxon>
        <taxon>Cytophagia</taxon>
        <taxon>Cytophagales</taxon>
        <taxon>Fulvivirgaceae</taxon>
        <taxon>Fulvivirga</taxon>
    </lineage>
</organism>
<dbReference type="EMBL" id="CP070608">
    <property type="protein sequence ID" value="QSE98980.1"/>
    <property type="molecule type" value="Genomic_DNA"/>
</dbReference>
<evidence type="ECO:0000313" key="1">
    <source>
        <dbReference type="EMBL" id="QSE98980.1"/>
    </source>
</evidence>
<name>A0A975A271_9BACT</name>
<sequence length="184" mass="21311">MKIAAILTLLVVLVSSDIKLVKTKVGDDITVNLPSTFYPMSPQDMSQRYPSVRQPIGAYTNEDRLVDFSVNVSATRWRSTDIEIAKDFFKASIVELYDRVDFKTEKIEVVNNMRYIIFEFDSRINGDKYSLDQQDAIRKYSYMMYLLINGKTIVFSFNVPIQIKEKWIDTVPEVMNSIKVKPNI</sequence>
<keyword evidence="2" id="KW-1185">Reference proteome</keyword>